<feature type="domain" description="Transglutaminase-like" evidence="2">
    <location>
        <begin position="459"/>
        <end position="532"/>
    </location>
</feature>
<dbReference type="InterPro" id="IPR052557">
    <property type="entry name" value="CAP/Cytokinesis_protein"/>
</dbReference>
<dbReference type="Pfam" id="PF01841">
    <property type="entry name" value="Transglut_core"/>
    <property type="match status" value="1"/>
</dbReference>
<feature type="compositionally biased region" description="Polar residues" evidence="1">
    <location>
        <begin position="145"/>
        <end position="162"/>
    </location>
</feature>
<dbReference type="GO" id="GO:0005737">
    <property type="term" value="C:cytoplasm"/>
    <property type="evidence" value="ECO:0007669"/>
    <property type="project" value="TreeGrafter"/>
</dbReference>
<proteinExistence type="predicted"/>
<dbReference type="SMART" id="SM00460">
    <property type="entry name" value="TGc"/>
    <property type="match status" value="1"/>
</dbReference>
<feature type="compositionally biased region" description="Low complexity" evidence="1">
    <location>
        <begin position="220"/>
        <end position="274"/>
    </location>
</feature>
<gene>
    <name evidence="3" type="ORF">N7458_004613</name>
</gene>
<evidence type="ECO:0000313" key="3">
    <source>
        <dbReference type="EMBL" id="KAJ5453657.1"/>
    </source>
</evidence>
<name>A0AAD6G3L3_9EURO</name>
<accession>A0AAD6G3L3</accession>
<dbReference type="InterPro" id="IPR038765">
    <property type="entry name" value="Papain-like_cys_pep_sf"/>
</dbReference>
<dbReference type="SUPFAM" id="SSF54001">
    <property type="entry name" value="Cysteine proteinases"/>
    <property type="match status" value="1"/>
</dbReference>
<reference evidence="3" key="1">
    <citation type="submission" date="2022-12" db="EMBL/GenBank/DDBJ databases">
        <authorList>
            <person name="Petersen C."/>
        </authorList>
    </citation>
    <scope>NUCLEOTIDE SEQUENCE</scope>
    <source>
        <strain evidence="3">IBT 16125</strain>
    </source>
</reference>
<evidence type="ECO:0000256" key="1">
    <source>
        <dbReference type="SAM" id="MobiDB-lite"/>
    </source>
</evidence>
<organism evidence="3 4">
    <name type="scientific">Penicillium daleae</name>
    <dbReference type="NCBI Taxonomy" id="63821"/>
    <lineage>
        <taxon>Eukaryota</taxon>
        <taxon>Fungi</taxon>
        <taxon>Dikarya</taxon>
        <taxon>Ascomycota</taxon>
        <taxon>Pezizomycotina</taxon>
        <taxon>Eurotiomycetes</taxon>
        <taxon>Eurotiomycetidae</taxon>
        <taxon>Eurotiales</taxon>
        <taxon>Aspergillaceae</taxon>
        <taxon>Penicillium</taxon>
    </lineage>
</organism>
<dbReference type="Proteomes" id="UP001213681">
    <property type="component" value="Unassembled WGS sequence"/>
</dbReference>
<reference evidence="3" key="2">
    <citation type="journal article" date="2023" name="IMA Fungus">
        <title>Comparative genomic study of the Penicillium genus elucidates a diverse pangenome and 15 lateral gene transfer events.</title>
        <authorList>
            <person name="Petersen C."/>
            <person name="Sorensen T."/>
            <person name="Nielsen M.R."/>
            <person name="Sondergaard T.E."/>
            <person name="Sorensen J.L."/>
            <person name="Fitzpatrick D.A."/>
            <person name="Frisvad J.C."/>
            <person name="Nielsen K.L."/>
        </authorList>
    </citation>
    <scope>NUCLEOTIDE SEQUENCE</scope>
    <source>
        <strain evidence="3">IBT 16125</strain>
    </source>
</reference>
<sequence length="747" mass="80411">MTEEPQLGSIQQRIAALKQSQAAQSSNGTEPPPFFRPPTERSKSANIPPSYAVTGSVIDGTSIGNEPADVQIQRSAPRPPPTPSSKPELKPKKAPPPLPTRRSDRPPPPPPPARSESPARPEPPVRPQIPVRQESRPNLPPRRPTQLSHRPSQESVLSDASQSTTATSVGRGTSTTSVNSSGNGRIKAPAWGETELPVLPPRRPKEDPIDLTPAPRSESKFSSSGLTGKLSSLRGKLPGSSSSSSSTPSRPSILSRPSARDSSPSVPRLPLRRPSGVETETNGANADAEEEEVRPRLPNRPLPPPSAAKSIANARQSGFGGLNKSPSIPPRPSSTPTENGAARVPPPVPTGSRPDLTKLNATKPRFHSSRTGPTTPVGSPSTECLVCRDFSGPDTRAAQYPRESLPTQDLGWLANELTAPFPSLTDKARVIFTWLHHNIKYDVVAFFNNAVKPSTPGSTLASGLAVCEGYAALFTTLATKAGLEAIVIGGHGKGYGHTPLAPGQPIPQYNAGHAWNAVKIDGGQWKLIDACWGAGAVNGHGQPYIQRFEPHMFTISNEEFGLKHFPGNRDHFFRNDGRQITWEEYITTDPDAPSGLKPLQIYSDADKYSIGRKTLYPAGGIISVYNTPGPVRFQFGLFCEHWTLARHSREKPGLFLLMIHGVDGREDDRLPFIHVSGSGPGGGGEMWYVDVADARQLGAPGQKIQIAVLKTLGERHDCRGVTAQEYQSQVGRVGMSWAYIAEWTLER</sequence>
<protein>
    <recommendedName>
        <fullName evidence="2">Transglutaminase-like domain-containing protein</fullName>
    </recommendedName>
</protein>
<comment type="caution">
    <text evidence="3">The sequence shown here is derived from an EMBL/GenBank/DDBJ whole genome shotgun (WGS) entry which is preliminary data.</text>
</comment>
<evidence type="ECO:0000259" key="2">
    <source>
        <dbReference type="SMART" id="SM00460"/>
    </source>
</evidence>
<dbReference type="Gene3D" id="3.10.620.30">
    <property type="match status" value="1"/>
</dbReference>
<dbReference type="PANTHER" id="PTHR46333:SF5">
    <property type="entry name" value="TRANSGLUTAMINASE-LIKE DOMAIN-CONTAINING PROTEIN"/>
    <property type="match status" value="1"/>
</dbReference>
<feature type="region of interest" description="Disordered" evidence="1">
    <location>
        <begin position="1"/>
        <end position="381"/>
    </location>
</feature>
<dbReference type="PANTHER" id="PTHR46333">
    <property type="entry name" value="CYTOKINESIS PROTEIN 3"/>
    <property type="match status" value="1"/>
</dbReference>
<dbReference type="InterPro" id="IPR002931">
    <property type="entry name" value="Transglutaminase-like"/>
</dbReference>
<feature type="compositionally biased region" description="Low complexity" evidence="1">
    <location>
        <begin position="15"/>
        <end position="26"/>
    </location>
</feature>
<dbReference type="RefSeq" id="XP_056766613.1">
    <property type="nucleotide sequence ID" value="XM_056907995.1"/>
</dbReference>
<feature type="compositionally biased region" description="Low complexity" evidence="1">
    <location>
        <begin position="163"/>
        <end position="185"/>
    </location>
</feature>
<dbReference type="AlphaFoldDB" id="A0AAD6G3L3"/>
<keyword evidence="4" id="KW-1185">Reference proteome</keyword>
<dbReference type="EMBL" id="JAPVEA010000005">
    <property type="protein sequence ID" value="KAJ5453657.1"/>
    <property type="molecule type" value="Genomic_DNA"/>
</dbReference>
<evidence type="ECO:0000313" key="4">
    <source>
        <dbReference type="Proteomes" id="UP001213681"/>
    </source>
</evidence>
<dbReference type="GeneID" id="81598238"/>
<feature type="compositionally biased region" description="Low complexity" evidence="1">
    <location>
        <begin position="369"/>
        <end position="381"/>
    </location>
</feature>